<proteinExistence type="predicted"/>
<evidence type="ECO:0000313" key="2">
    <source>
        <dbReference type="Proteomes" id="UP000306628"/>
    </source>
</evidence>
<sequence length="332" mass="35769">MTSTFAATLTEAVDLLRALPRRRDGVPEARRAVAEWRAARPDARAQLVADVRPGSPLVDYDLVLAHPGGGSVALTAPAEDGVPWTVDHSTHWASGRVVTVDGYALLVQNALLTLRSWAGRSSTVQDELIDHCILSDLAGREPPPTQEELQRASDAYRIRNGLHSRAALMGWLAGVGLNETAYAHHIDGLALKQRVRARVEQETARAYLERHPAEFDQVWALWAEGPEDRLAAMAGAPDPAAALLQALASRERITVTTADGPALDLPEPLHAAPQGAVVGPVPHGKAHLLGVVRERRPADPTDPRTLTAAGRAGFAEYMAGRRAAADITWHWL</sequence>
<dbReference type="NCBIfam" id="TIGR04500">
    <property type="entry name" value="PpiC_rel_mature"/>
    <property type="match status" value="1"/>
</dbReference>
<dbReference type="AlphaFoldDB" id="A0A5S4GRF8"/>
<comment type="caution">
    <text evidence="1">The sequence shown here is derived from an EMBL/GenBank/DDBJ whole genome shotgun (WGS) entry which is preliminary data.</text>
</comment>
<keyword evidence="2" id="KW-1185">Reference proteome</keyword>
<organism evidence="1 2">
    <name type="scientific">Nonomuraea zeae</name>
    <dbReference type="NCBI Taxonomy" id="1642303"/>
    <lineage>
        <taxon>Bacteria</taxon>
        <taxon>Bacillati</taxon>
        <taxon>Actinomycetota</taxon>
        <taxon>Actinomycetes</taxon>
        <taxon>Streptosporangiales</taxon>
        <taxon>Streptosporangiaceae</taxon>
        <taxon>Nonomuraea</taxon>
    </lineage>
</organism>
<accession>A0A5S4GRF8</accession>
<dbReference type="EMBL" id="VCKX01000037">
    <property type="protein sequence ID" value="TMR35111.1"/>
    <property type="molecule type" value="Genomic_DNA"/>
</dbReference>
<gene>
    <name evidence="1" type="ORF">ETD85_14870</name>
</gene>
<protein>
    <submittedName>
        <fullName evidence="1">TIGR04500 family putative peptide maturation system protein</fullName>
    </submittedName>
</protein>
<dbReference type="OrthoDB" id="3533272at2"/>
<dbReference type="RefSeq" id="WP_138690285.1">
    <property type="nucleotide sequence ID" value="NZ_JBHSAZ010000043.1"/>
</dbReference>
<name>A0A5S4GRF8_9ACTN</name>
<dbReference type="InterPro" id="IPR030985">
    <property type="entry name" value="PpiC-rel_mature"/>
</dbReference>
<reference evidence="1 2" key="1">
    <citation type="submission" date="2019-05" db="EMBL/GenBank/DDBJ databases">
        <title>Draft genome sequence of Nonomuraea zeae DSM 100528.</title>
        <authorList>
            <person name="Saricaoglu S."/>
            <person name="Isik K."/>
        </authorList>
    </citation>
    <scope>NUCLEOTIDE SEQUENCE [LARGE SCALE GENOMIC DNA]</scope>
    <source>
        <strain evidence="1 2">DSM 100528</strain>
    </source>
</reference>
<evidence type="ECO:0000313" key="1">
    <source>
        <dbReference type="EMBL" id="TMR35111.1"/>
    </source>
</evidence>
<dbReference type="Proteomes" id="UP000306628">
    <property type="component" value="Unassembled WGS sequence"/>
</dbReference>